<proteinExistence type="predicted"/>
<accession>A0A1B6D619</accession>
<feature type="transmembrane region" description="Helical" evidence="1">
    <location>
        <begin position="24"/>
        <end position="46"/>
    </location>
</feature>
<dbReference type="EMBL" id="GEDC01016185">
    <property type="protein sequence ID" value="JAS21113.1"/>
    <property type="molecule type" value="Transcribed_RNA"/>
</dbReference>
<evidence type="ECO:0000256" key="1">
    <source>
        <dbReference type="SAM" id="Phobius"/>
    </source>
</evidence>
<reference evidence="2" key="1">
    <citation type="submission" date="2015-12" db="EMBL/GenBank/DDBJ databases">
        <title>De novo transcriptome assembly of four potential Pierce s Disease insect vectors from Arizona vineyards.</title>
        <authorList>
            <person name="Tassone E.E."/>
        </authorList>
    </citation>
    <scope>NUCLEOTIDE SEQUENCE</scope>
</reference>
<keyword evidence="1" id="KW-0472">Membrane</keyword>
<feature type="non-terminal residue" evidence="2">
    <location>
        <position position="1"/>
    </location>
</feature>
<feature type="non-terminal residue" evidence="2">
    <location>
        <position position="102"/>
    </location>
</feature>
<sequence>YEIYYIMFISVGRLHLFFYHHFKFILTVLLYLCKIMNISIVALALVHLCRADEESENSDYKKGPEAEVVDNFFKAFRAERARIALQDGGHLNVTQVDGVHNQ</sequence>
<evidence type="ECO:0000313" key="2">
    <source>
        <dbReference type="EMBL" id="JAS21113.1"/>
    </source>
</evidence>
<dbReference type="AlphaFoldDB" id="A0A1B6D619"/>
<organism evidence="2">
    <name type="scientific">Clastoptera arizonana</name>
    <name type="common">Arizona spittle bug</name>
    <dbReference type="NCBI Taxonomy" id="38151"/>
    <lineage>
        <taxon>Eukaryota</taxon>
        <taxon>Metazoa</taxon>
        <taxon>Ecdysozoa</taxon>
        <taxon>Arthropoda</taxon>
        <taxon>Hexapoda</taxon>
        <taxon>Insecta</taxon>
        <taxon>Pterygota</taxon>
        <taxon>Neoptera</taxon>
        <taxon>Paraneoptera</taxon>
        <taxon>Hemiptera</taxon>
        <taxon>Auchenorrhyncha</taxon>
        <taxon>Cercopoidea</taxon>
        <taxon>Clastopteridae</taxon>
        <taxon>Clastoptera</taxon>
    </lineage>
</organism>
<gene>
    <name evidence="2" type="ORF">g.44730</name>
</gene>
<name>A0A1B6D619_9HEMI</name>
<protein>
    <submittedName>
        <fullName evidence="2">Uncharacterized protein</fullName>
    </submittedName>
</protein>
<keyword evidence="1" id="KW-0812">Transmembrane</keyword>
<keyword evidence="1" id="KW-1133">Transmembrane helix</keyword>